<dbReference type="Gene3D" id="2.10.50.10">
    <property type="entry name" value="Tumor Necrosis Factor Receptor, subunit A, domain 2"/>
    <property type="match status" value="1"/>
</dbReference>
<dbReference type="InterPro" id="IPR011641">
    <property type="entry name" value="Tyr-kin_ephrin_A/B_rcpt-like"/>
</dbReference>
<feature type="domain" description="Tyrosine-protein kinase ephrin type A/B receptor-like" evidence="1">
    <location>
        <begin position="5"/>
        <end position="51"/>
    </location>
</feature>
<dbReference type="AlphaFoldDB" id="A0AAD8CBI0"/>
<evidence type="ECO:0000313" key="3">
    <source>
        <dbReference type="Proteomes" id="UP001233172"/>
    </source>
</evidence>
<reference evidence="2" key="2">
    <citation type="submission" date="2023-04" db="EMBL/GenBank/DDBJ databases">
        <authorList>
            <person name="Bu L."/>
            <person name="Lu L."/>
            <person name="Laidemitt M.R."/>
            <person name="Zhang S.M."/>
            <person name="Mutuku M."/>
            <person name="Mkoji G."/>
            <person name="Steinauer M."/>
            <person name="Loker E.S."/>
        </authorList>
    </citation>
    <scope>NUCLEOTIDE SEQUENCE</scope>
    <source>
        <strain evidence="2">KasaAsao</strain>
        <tissue evidence="2">Whole Snail</tissue>
    </source>
</reference>
<dbReference type="EMBL" id="JASAOG010000003">
    <property type="protein sequence ID" value="KAK0069015.1"/>
    <property type="molecule type" value="Genomic_DNA"/>
</dbReference>
<dbReference type="Proteomes" id="UP001233172">
    <property type="component" value="Unassembled WGS sequence"/>
</dbReference>
<sequence length="53" mass="6039">HCELGFYSPDNIFCFECPFGTYKNFTGNQQCLHCPSYRTTTENGSIDISNCSF</sequence>
<evidence type="ECO:0000313" key="2">
    <source>
        <dbReference type="EMBL" id="KAK0069015.1"/>
    </source>
</evidence>
<feature type="non-terminal residue" evidence="2">
    <location>
        <position position="1"/>
    </location>
</feature>
<protein>
    <submittedName>
        <fullName evidence="2">Multiple epidermal growth factor-like domains protein 6</fullName>
    </submittedName>
</protein>
<keyword evidence="3" id="KW-1185">Reference proteome</keyword>
<dbReference type="SMART" id="SM01411">
    <property type="entry name" value="Ephrin_rec_like"/>
    <property type="match status" value="1"/>
</dbReference>
<proteinExistence type="predicted"/>
<gene>
    <name evidence="2" type="ORF">Bpfe_001197</name>
</gene>
<dbReference type="Pfam" id="PF07699">
    <property type="entry name" value="Ephrin_rec_like"/>
    <property type="match status" value="1"/>
</dbReference>
<comment type="caution">
    <text evidence="2">The sequence shown here is derived from an EMBL/GenBank/DDBJ whole genome shotgun (WGS) entry which is preliminary data.</text>
</comment>
<name>A0AAD8CBI0_BIOPF</name>
<evidence type="ECO:0000259" key="1">
    <source>
        <dbReference type="Pfam" id="PF07699"/>
    </source>
</evidence>
<accession>A0AAD8CBI0</accession>
<organism evidence="2 3">
    <name type="scientific">Biomphalaria pfeifferi</name>
    <name type="common">Bloodfluke planorb</name>
    <name type="synonym">Freshwater snail</name>
    <dbReference type="NCBI Taxonomy" id="112525"/>
    <lineage>
        <taxon>Eukaryota</taxon>
        <taxon>Metazoa</taxon>
        <taxon>Spiralia</taxon>
        <taxon>Lophotrochozoa</taxon>
        <taxon>Mollusca</taxon>
        <taxon>Gastropoda</taxon>
        <taxon>Heterobranchia</taxon>
        <taxon>Euthyneura</taxon>
        <taxon>Panpulmonata</taxon>
        <taxon>Hygrophila</taxon>
        <taxon>Lymnaeoidea</taxon>
        <taxon>Planorbidae</taxon>
        <taxon>Biomphalaria</taxon>
    </lineage>
</organism>
<feature type="non-terminal residue" evidence="2">
    <location>
        <position position="53"/>
    </location>
</feature>
<reference evidence="2" key="1">
    <citation type="journal article" date="2023" name="PLoS Negl. Trop. Dis.">
        <title>A genome sequence for Biomphalaria pfeifferi, the major vector snail for the human-infecting parasite Schistosoma mansoni.</title>
        <authorList>
            <person name="Bu L."/>
            <person name="Lu L."/>
            <person name="Laidemitt M.R."/>
            <person name="Zhang S.M."/>
            <person name="Mutuku M."/>
            <person name="Mkoji G."/>
            <person name="Steinauer M."/>
            <person name="Loker E.S."/>
        </authorList>
    </citation>
    <scope>NUCLEOTIDE SEQUENCE</scope>
    <source>
        <strain evidence="2">KasaAsao</strain>
    </source>
</reference>